<feature type="compositionally biased region" description="Low complexity" evidence="7">
    <location>
        <begin position="124"/>
        <end position="159"/>
    </location>
</feature>
<feature type="compositionally biased region" description="Pro residues" evidence="7">
    <location>
        <begin position="312"/>
        <end position="328"/>
    </location>
</feature>
<dbReference type="GO" id="GO:0016787">
    <property type="term" value="F:hydrolase activity"/>
    <property type="evidence" value="ECO:0007669"/>
    <property type="project" value="UniProtKB-KW"/>
</dbReference>
<feature type="domain" description="Partial AB-hydrolase lipase" evidence="10">
    <location>
        <begin position="44"/>
        <end position="77"/>
    </location>
</feature>
<evidence type="ECO:0000256" key="2">
    <source>
        <dbReference type="ARBA" id="ARBA00022729"/>
    </source>
</evidence>
<comment type="similarity">
    <text evidence="1">Belongs to the AB hydrolase superfamily. Lipase family.</text>
</comment>
<dbReference type="Proteomes" id="UP001378592">
    <property type="component" value="Unassembled WGS sequence"/>
</dbReference>
<evidence type="ECO:0000313" key="12">
    <source>
        <dbReference type="Proteomes" id="UP001378592"/>
    </source>
</evidence>
<feature type="compositionally biased region" description="Low complexity" evidence="7">
    <location>
        <begin position="83"/>
        <end position="117"/>
    </location>
</feature>
<reference evidence="11 12" key="1">
    <citation type="submission" date="2024-03" db="EMBL/GenBank/DDBJ databases">
        <title>The genome assembly and annotation of the cricket Gryllus longicercus Weissman &amp; Gray.</title>
        <authorList>
            <person name="Szrajer S."/>
            <person name="Gray D."/>
            <person name="Ylla G."/>
        </authorList>
    </citation>
    <scope>NUCLEOTIDE SEQUENCE [LARGE SCALE GENOMIC DNA]</scope>
    <source>
        <strain evidence="11">DAG 2021-001</strain>
        <tissue evidence="11">Whole body minus gut</tissue>
    </source>
</reference>
<feature type="chain" id="PRO_5043054465" evidence="8">
    <location>
        <begin position="28"/>
        <end position="667"/>
    </location>
</feature>
<comment type="caution">
    <text evidence="11">The sequence shown here is derived from an EMBL/GenBank/DDBJ whole genome shotgun (WGS) entry which is preliminary data.</text>
</comment>
<dbReference type="AlphaFoldDB" id="A0AAN9VLD0"/>
<protein>
    <submittedName>
        <fullName evidence="11">Uncharacterized protein</fullName>
    </submittedName>
</protein>
<evidence type="ECO:0000256" key="6">
    <source>
        <dbReference type="ARBA" id="ARBA00023180"/>
    </source>
</evidence>
<evidence type="ECO:0000259" key="9">
    <source>
        <dbReference type="Pfam" id="PF00561"/>
    </source>
</evidence>
<dbReference type="InterPro" id="IPR029058">
    <property type="entry name" value="AB_hydrolase_fold"/>
</dbReference>
<dbReference type="EMBL" id="JAZDUA010000157">
    <property type="protein sequence ID" value="KAK7866018.1"/>
    <property type="molecule type" value="Genomic_DNA"/>
</dbReference>
<feature type="compositionally biased region" description="Low complexity" evidence="7">
    <location>
        <begin position="182"/>
        <end position="260"/>
    </location>
</feature>
<accession>A0AAN9VLD0</accession>
<evidence type="ECO:0000256" key="1">
    <source>
        <dbReference type="ARBA" id="ARBA00010701"/>
    </source>
</evidence>
<gene>
    <name evidence="11" type="ORF">R5R35_008533</name>
</gene>
<keyword evidence="2 8" id="KW-0732">Signal</keyword>
<dbReference type="InterPro" id="IPR006693">
    <property type="entry name" value="AB_hydrolase_lipase"/>
</dbReference>
<sequence>MAASCRPRGRALALALALAPLLALAAAQDAAQETFDPDVDLNTPQTVRRYGYNSEAHVVQTADGYLLTLHRIPGPRLANASTPDGAAPSDGTGATPTATSAAAAAATARPSGADAAPTTDRPVTGGSSPPWTTEPTPPEGTWTTPSAATATSDPTSTLLPPTPTAATPPDPPATTARFVPVSSTSTSAPQTTSAGPPPSTTTDAPTSTSTAFASASPSPTSISTISSPTIPTNATSTSTPPTTTTITSPTTTTFTNSTITTAIPSTAPIIASNITTTTAPPPPPPTATTAPIPSTTSAHTTTAPTTTTPPTSTSPPTPTTTTTAPPPVSRPVIFLQHGLLGSSYDWIVAGPDKGLAYLLADAGYDVWMGNARGNTYSRAHVYLPTESSSPFWDFSFHEMGIYDLPAVIDYVLNTTGASQLHYVGHSMGTTMFFVMASAKPEAAAGVASMHALAPVVYVKHIKSPIRLLAPFARDVEFLAGLLGDGEFLPQNKILHYLAKYGCELLETERDVCENLIFILCGYDKPQFNTSILPVLLSHTPAGASTRTLIHYAQMIKSGKFQQYDLGKYGNLKKYRSLEPPTYDLSKVNVSVHLVYANNDWLAAPVDVNTLYQELHCTKTKYVVPLSSFNHLDFILAKDVKTLLYDKLLKEIPRDIDYQNYEDNFLYD</sequence>
<dbReference type="InterPro" id="IPR000073">
    <property type="entry name" value="AB_hydrolase_1"/>
</dbReference>
<dbReference type="Pfam" id="PF04083">
    <property type="entry name" value="Abhydro_lipase"/>
    <property type="match status" value="1"/>
</dbReference>
<dbReference type="SUPFAM" id="SSF53474">
    <property type="entry name" value="alpha/beta-Hydrolases"/>
    <property type="match status" value="1"/>
</dbReference>
<evidence type="ECO:0000256" key="5">
    <source>
        <dbReference type="ARBA" id="ARBA00023098"/>
    </source>
</evidence>
<evidence type="ECO:0000313" key="11">
    <source>
        <dbReference type="EMBL" id="KAK7866018.1"/>
    </source>
</evidence>
<proteinExistence type="inferred from homology"/>
<keyword evidence="6" id="KW-0325">Glycoprotein</keyword>
<feature type="compositionally biased region" description="Pro residues" evidence="7">
    <location>
        <begin position="160"/>
        <end position="172"/>
    </location>
</feature>
<keyword evidence="5" id="KW-0443">Lipid metabolism</keyword>
<keyword evidence="3" id="KW-0378">Hydrolase</keyword>
<feature type="domain" description="AB hydrolase-1" evidence="9">
    <location>
        <begin position="331"/>
        <end position="455"/>
    </location>
</feature>
<keyword evidence="4" id="KW-0442">Lipid degradation</keyword>
<evidence type="ECO:0000256" key="8">
    <source>
        <dbReference type="SAM" id="SignalP"/>
    </source>
</evidence>
<evidence type="ECO:0000256" key="7">
    <source>
        <dbReference type="SAM" id="MobiDB-lite"/>
    </source>
</evidence>
<evidence type="ECO:0000256" key="3">
    <source>
        <dbReference type="ARBA" id="ARBA00022801"/>
    </source>
</evidence>
<feature type="signal peptide" evidence="8">
    <location>
        <begin position="1"/>
        <end position="27"/>
    </location>
</feature>
<evidence type="ECO:0000256" key="4">
    <source>
        <dbReference type="ARBA" id="ARBA00022963"/>
    </source>
</evidence>
<keyword evidence="12" id="KW-1185">Reference proteome</keyword>
<feature type="region of interest" description="Disordered" evidence="7">
    <location>
        <begin position="76"/>
        <end position="260"/>
    </location>
</feature>
<evidence type="ECO:0000259" key="10">
    <source>
        <dbReference type="Pfam" id="PF04083"/>
    </source>
</evidence>
<dbReference type="GO" id="GO:0016042">
    <property type="term" value="P:lipid catabolic process"/>
    <property type="evidence" value="ECO:0007669"/>
    <property type="project" value="UniProtKB-KW"/>
</dbReference>
<dbReference type="Gene3D" id="3.40.50.1820">
    <property type="entry name" value="alpha/beta hydrolase"/>
    <property type="match status" value="2"/>
</dbReference>
<feature type="compositionally biased region" description="Low complexity" evidence="7">
    <location>
        <begin position="287"/>
        <end position="311"/>
    </location>
</feature>
<dbReference type="Pfam" id="PF00561">
    <property type="entry name" value="Abhydrolase_1"/>
    <property type="match status" value="1"/>
</dbReference>
<dbReference type="FunFam" id="3.40.50.1820:FF:000021">
    <property type="entry name" value="Lipase"/>
    <property type="match status" value="1"/>
</dbReference>
<name>A0AAN9VLD0_9ORTH</name>
<feature type="region of interest" description="Disordered" evidence="7">
    <location>
        <begin position="273"/>
        <end position="328"/>
    </location>
</feature>
<organism evidence="11 12">
    <name type="scientific">Gryllus longicercus</name>
    <dbReference type="NCBI Taxonomy" id="2509291"/>
    <lineage>
        <taxon>Eukaryota</taxon>
        <taxon>Metazoa</taxon>
        <taxon>Ecdysozoa</taxon>
        <taxon>Arthropoda</taxon>
        <taxon>Hexapoda</taxon>
        <taxon>Insecta</taxon>
        <taxon>Pterygota</taxon>
        <taxon>Neoptera</taxon>
        <taxon>Polyneoptera</taxon>
        <taxon>Orthoptera</taxon>
        <taxon>Ensifera</taxon>
        <taxon>Gryllidea</taxon>
        <taxon>Grylloidea</taxon>
        <taxon>Gryllidae</taxon>
        <taxon>Gryllinae</taxon>
        <taxon>Gryllus</taxon>
    </lineage>
</organism>
<dbReference type="PANTHER" id="PTHR11005">
    <property type="entry name" value="LYSOSOMAL ACID LIPASE-RELATED"/>
    <property type="match status" value="1"/>
</dbReference>